<dbReference type="Proteomes" id="UP001209279">
    <property type="component" value="Chromosome"/>
</dbReference>
<keyword evidence="1" id="KW-0418">Kinase</keyword>
<reference evidence="3" key="2">
    <citation type="submission" date="2021-08" db="EMBL/GenBank/DDBJ databases">
        <authorList>
            <person name="Yaryura P.M."/>
            <person name="Bianco M.I."/>
            <person name="Morais C."/>
            <person name="Setubal J.C."/>
        </authorList>
    </citation>
    <scope>NUCLEOTIDE SEQUENCE</scope>
    <source>
        <strain evidence="3">AP1</strain>
    </source>
</reference>
<dbReference type="InterPro" id="IPR011006">
    <property type="entry name" value="CheY-like_superfamily"/>
</dbReference>
<reference evidence="1 5" key="3">
    <citation type="submission" date="2024-01" db="EMBL/GenBank/DDBJ databases">
        <title>Unpublished Manusciprt.</title>
        <authorList>
            <person name="Duman M."/>
            <person name="Valdes E.G."/>
            <person name="Ajmi N."/>
            <person name="Altun S."/>
            <person name="Saticioglu I.B."/>
        </authorList>
    </citation>
    <scope>NUCLEOTIDE SEQUENCE [LARGE SCALE GENOMIC DNA]</scope>
    <source>
        <strain evidence="1 5">139P</strain>
    </source>
</reference>
<protein>
    <submittedName>
        <fullName evidence="1">Histidine kinase</fullName>
    </submittedName>
</protein>
<evidence type="ECO:0000313" key="1">
    <source>
        <dbReference type="EMBL" id="MEE1879444.1"/>
    </source>
</evidence>
<dbReference type="Proteomes" id="UP000199221">
    <property type="component" value="Unassembled WGS sequence"/>
</dbReference>
<dbReference type="SUPFAM" id="SSF52172">
    <property type="entry name" value="CheY-like"/>
    <property type="match status" value="1"/>
</dbReference>
<evidence type="ECO:0000313" key="3">
    <source>
        <dbReference type="EMBL" id="UXZ44730.1"/>
    </source>
</evidence>
<proteinExistence type="predicted"/>
<gene>
    <name evidence="3" type="ORF">K7K07_22100</name>
    <name evidence="2" type="ORF">SAMN05216230_102384</name>
    <name evidence="1" type="ORF">V0R55_04680</name>
</gene>
<name>A0A1H9EY01_9PSED</name>
<dbReference type="Gene3D" id="3.40.50.2300">
    <property type="match status" value="1"/>
</dbReference>
<organism evidence="2 4">
    <name type="scientific">Pseudomonas soli</name>
    <dbReference type="NCBI Taxonomy" id="1306993"/>
    <lineage>
        <taxon>Bacteria</taxon>
        <taxon>Pseudomonadati</taxon>
        <taxon>Pseudomonadota</taxon>
        <taxon>Gammaproteobacteria</taxon>
        <taxon>Pseudomonadales</taxon>
        <taxon>Pseudomonadaceae</taxon>
        <taxon>Pseudomonas</taxon>
    </lineage>
</organism>
<evidence type="ECO:0000313" key="5">
    <source>
        <dbReference type="Proteomes" id="UP001329505"/>
    </source>
</evidence>
<keyword evidence="1" id="KW-0808">Transferase</keyword>
<dbReference type="GeneID" id="93676974"/>
<dbReference type="EMBL" id="JAZDQQ010000003">
    <property type="protein sequence ID" value="MEE1879444.1"/>
    <property type="molecule type" value="Genomic_DNA"/>
</dbReference>
<dbReference type="EMBL" id="FOEQ01000002">
    <property type="protein sequence ID" value="SEQ30499.1"/>
    <property type="molecule type" value="Genomic_DNA"/>
</dbReference>
<dbReference type="Proteomes" id="UP001329505">
    <property type="component" value="Unassembled WGS sequence"/>
</dbReference>
<keyword evidence="5" id="KW-1185">Reference proteome</keyword>
<evidence type="ECO:0000313" key="2">
    <source>
        <dbReference type="EMBL" id="SEQ30499.1"/>
    </source>
</evidence>
<evidence type="ECO:0000313" key="4">
    <source>
        <dbReference type="Proteomes" id="UP000199221"/>
    </source>
</evidence>
<reference evidence="2 4" key="1">
    <citation type="submission" date="2016-10" db="EMBL/GenBank/DDBJ databases">
        <authorList>
            <person name="de Groot N.N."/>
        </authorList>
    </citation>
    <scope>NUCLEOTIDE SEQUENCE [LARGE SCALE GENOMIC DNA]</scope>
    <source>
        <strain evidence="2 4">LMG 27941</strain>
    </source>
</reference>
<dbReference type="EMBL" id="CP083803">
    <property type="protein sequence ID" value="UXZ44730.1"/>
    <property type="molecule type" value="Genomic_DNA"/>
</dbReference>
<sequence>MPNKSMRILIADEHPGQRLQLERMLNGLGYYRIAPVETFEDLQRLVHSALEPFNLLVGNIELASHAGVDLARFCRVSSQIQHALLYHSPHLKVPAVPPSDRHAVSISLPHAPDSEALESFMAIIDLPVLVGQLPLPPGLAGVSNASRRRTNLAQTVFCRNS</sequence>
<accession>A0A1H9EY01</accession>
<dbReference type="AlphaFoldDB" id="A0A1H9EY01"/>
<dbReference type="GO" id="GO:0016301">
    <property type="term" value="F:kinase activity"/>
    <property type="evidence" value="ECO:0007669"/>
    <property type="project" value="UniProtKB-KW"/>
</dbReference>
<dbReference type="RefSeq" id="WP_094010576.1">
    <property type="nucleotide sequence ID" value="NZ_CATKPM010000066.1"/>
</dbReference>